<dbReference type="Gene3D" id="3.30.470.30">
    <property type="entry name" value="DNA ligase/mRNA capping enzyme"/>
    <property type="match status" value="1"/>
</dbReference>
<evidence type="ECO:0000313" key="2">
    <source>
        <dbReference type="EMBL" id="KKN26707.1"/>
    </source>
</evidence>
<name>A0A0F9PQ10_9ZZZZ</name>
<sequence length="316" mass="36257">MSTHTCDVIKIKLEPHPNAQNLSIVHIGGYECAVRTADWKDGDLATFIPPESVCPDIPDFAFLNGHFRIRVKKFRGRYSQGLLMPAPLGAKEGDDVMEQMGITHYEPPLPMSTGGDNEIGPPGFFPKYDVENFNRYGHLFEHGEEVVITEKLHGSNALYIFWNGRIWAGSRTNWKKEDEKNIWWKGLRQNPWIETWCKDHPGLVVYGEIFGFQNLKYGAGQNDIFFRAFDILNHMNWLNYSESRIIGLGLEWVPLVYKGPFNETLIREFAELDSLIPGAKHKREGIVVKPIKERQDPRCGRVQLKIVSNRYLAKAE</sequence>
<dbReference type="InterPro" id="IPR021122">
    <property type="entry name" value="RNA_ligase_dom_REL/Rnl2"/>
</dbReference>
<accession>A0A0F9PQ10</accession>
<feature type="domain" description="RNA ligase" evidence="1">
    <location>
        <begin position="144"/>
        <end position="306"/>
    </location>
</feature>
<dbReference type="NCBIfam" id="TIGR02306">
    <property type="entry name" value="RNA_lig_DRB0094"/>
    <property type="match status" value="1"/>
</dbReference>
<dbReference type="SUPFAM" id="SSF56091">
    <property type="entry name" value="DNA ligase/mRNA capping enzyme, catalytic domain"/>
    <property type="match status" value="1"/>
</dbReference>
<dbReference type="AlphaFoldDB" id="A0A0F9PQ10"/>
<dbReference type="EMBL" id="LAZR01002699">
    <property type="protein sequence ID" value="KKN26707.1"/>
    <property type="molecule type" value="Genomic_DNA"/>
</dbReference>
<comment type="caution">
    <text evidence="2">The sequence shown here is derived from an EMBL/GenBank/DDBJ whole genome shotgun (WGS) entry which is preliminary data.</text>
</comment>
<protein>
    <recommendedName>
        <fullName evidence="1">RNA ligase domain-containing protein</fullName>
    </recommendedName>
</protein>
<organism evidence="2">
    <name type="scientific">marine sediment metagenome</name>
    <dbReference type="NCBI Taxonomy" id="412755"/>
    <lineage>
        <taxon>unclassified sequences</taxon>
        <taxon>metagenomes</taxon>
        <taxon>ecological metagenomes</taxon>
    </lineage>
</organism>
<dbReference type="InterPro" id="IPR012646">
    <property type="entry name" value="RNA_ligase_DRB0094"/>
</dbReference>
<reference evidence="2" key="1">
    <citation type="journal article" date="2015" name="Nature">
        <title>Complex archaea that bridge the gap between prokaryotes and eukaryotes.</title>
        <authorList>
            <person name="Spang A."/>
            <person name="Saw J.H."/>
            <person name="Jorgensen S.L."/>
            <person name="Zaremba-Niedzwiedzka K."/>
            <person name="Martijn J."/>
            <person name="Lind A.E."/>
            <person name="van Eijk R."/>
            <person name="Schleper C."/>
            <person name="Guy L."/>
            <person name="Ettema T.J."/>
        </authorList>
    </citation>
    <scope>NUCLEOTIDE SEQUENCE</scope>
</reference>
<dbReference type="Pfam" id="PF09414">
    <property type="entry name" value="RNA_ligase"/>
    <property type="match status" value="1"/>
</dbReference>
<proteinExistence type="predicted"/>
<evidence type="ECO:0000259" key="1">
    <source>
        <dbReference type="Pfam" id="PF09414"/>
    </source>
</evidence>
<dbReference type="Pfam" id="PF21189">
    <property type="entry name" value="PHA02142"/>
    <property type="match status" value="1"/>
</dbReference>
<gene>
    <name evidence="2" type="ORF">LCGC14_0871870</name>
</gene>